<keyword evidence="9" id="KW-1185">Reference proteome</keyword>
<sequence length="73" mass="7958">MNACPDWGALSGAYVLDALADGERAEFERHLEWCPACLLEVAEFRAVLVRLAECLACQPDPALRARVLTGLAE</sequence>
<dbReference type="RefSeq" id="WP_187683006.1">
    <property type="nucleotide sequence ID" value="NZ_AP023396.1"/>
</dbReference>
<dbReference type="KEGG" id="nwl:NWFMUON74_35980"/>
<gene>
    <name evidence="8" type="ORF">NWFMUON74_35980</name>
</gene>
<evidence type="ECO:0000256" key="6">
    <source>
        <dbReference type="ARBA" id="ARBA00023163"/>
    </source>
</evidence>
<dbReference type="EMBL" id="AP023396">
    <property type="protein sequence ID" value="BCK55826.1"/>
    <property type="molecule type" value="Genomic_DNA"/>
</dbReference>
<dbReference type="GO" id="GO:0006417">
    <property type="term" value="P:regulation of translation"/>
    <property type="evidence" value="ECO:0007669"/>
    <property type="project" value="TreeGrafter"/>
</dbReference>
<keyword evidence="5" id="KW-0472">Membrane</keyword>
<dbReference type="Gene3D" id="1.10.10.1320">
    <property type="entry name" value="Anti-sigma factor, zinc-finger domain"/>
    <property type="match status" value="1"/>
</dbReference>
<evidence type="ECO:0000259" key="7">
    <source>
        <dbReference type="Pfam" id="PF13490"/>
    </source>
</evidence>
<comment type="subcellular location">
    <subcellularLocation>
        <location evidence="1">Cell membrane</location>
        <topology evidence="1">Single-pass membrane protein</topology>
    </subcellularLocation>
</comment>
<evidence type="ECO:0000256" key="3">
    <source>
        <dbReference type="ARBA" id="ARBA00022989"/>
    </source>
</evidence>
<evidence type="ECO:0000313" key="9">
    <source>
        <dbReference type="Proteomes" id="UP000516173"/>
    </source>
</evidence>
<dbReference type="Pfam" id="PF13490">
    <property type="entry name" value="zf-HC2"/>
    <property type="match status" value="1"/>
</dbReference>
<dbReference type="InterPro" id="IPR041916">
    <property type="entry name" value="Anti_sigma_zinc_sf"/>
</dbReference>
<dbReference type="PANTHER" id="PTHR37461">
    <property type="entry name" value="ANTI-SIGMA-K FACTOR RSKA"/>
    <property type="match status" value="1"/>
</dbReference>
<feature type="domain" description="Putative zinc-finger" evidence="7">
    <location>
        <begin position="4"/>
        <end position="37"/>
    </location>
</feature>
<dbReference type="PANTHER" id="PTHR37461:SF1">
    <property type="entry name" value="ANTI-SIGMA-K FACTOR RSKA"/>
    <property type="match status" value="1"/>
</dbReference>
<keyword evidence="3" id="KW-1133">Transmembrane helix</keyword>
<keyword evidence="2" id="KW-0812">Transmembrane</keyword>
<dbReference type="InterPro" id="IPR027383">
    <property type="entry name" value="Znf_put"/>
</dbReference>
<reference evidence="8 9" key="1">
    <citation type="submission" date="2020-08" db="EMBL/GenBank/DDBJ databases">
        <title>Genome Sequencing of Nocardia wallacei strain FMUON74 and assembly.</title>
        <authorList>
            <person name="Toyokawa M."/>
            <person name="Uesaka K."/>
        </authorList>
    </citation>
    <scope>NUCLEOTIDE SEQUENCE [LARGE SCALE GENOMIC DNA]</scope>
    <source>
        <strain evidence="8 9">FMUON74</strain>
    </source>
</reference>
<evidence type="ECO:0000256" key="5">
    <source>
        <dbReference type="ARBA" id="ARBA00023136"/>
    </source>
</evidence>
<keyword evidence="4" id="KW-0805">Transcription regulation</keyword>
<keyword evidence="6" id="KW-0804">Transcription</keyword>
<proteinExistence type="predicted"/>
<evidence type="ECO:0000256" key="1">
    <source>
        <dbReference type="ARBA" id="ARBA00004162"/>
    </source>
</evidence>
<evidence type="ECO:0000256" key="2">
    <source>
        <dbReference type="ARBA" id="ARBA00022692"/>
    </source>
</evidence>
<evidence type="ECO:0000256" key="4">
    <source>
        <dbReference type="ARBA" id="ARBA00023015"/>
    </source>
</evidence>
<dbReference type="Proteomes" id="UP000516173">
    <property type="component" value="Chromosome"/>
</dbReference>
<evidence type="ECO:0000313" key="8">
    <source>
        <dbReference type="EMBL" id="BCK55826.1"/>
    </source>
</evidence>
<dbReference type="GeneID" id="80348124"/>
<protein>
    <recommendedName>
        <fullName evidence="7">Putative zinc-finger domain-containing protein</fullName>
    </recommendedName>
</protein>
<dbReference type="GO" id="GO:0005886">
    <property type="term" value="C:plasma membrane"/>
    <property type="evidence" value="ECO:0007669"/>
    <property type="project" value="UniProtKB-SubCell"/>
</dbReference>
<organism evidence="8 9">
    <name type="scientific">Nocardia wallacei</name>
    <dbReference type="NCBI Taxonomy" id="480035"/>
    <lineage>
        <taxon>Bacteria</taxon>
        <taxon>Bacillati</taxon>
        <taxon>Actinomycetota</taxon>
        <taxon>Actinomycetes</taxon>
        <taxon>Mycobacteriales</taxon>
        <taxon>Nocardiaceae</taxon>
        <taxon>Nocardia</taxon>
    </lineage>
</organism>
<accession>A0A7G1KMJ9</accession>
<name>A0A7G1KMJ9_9NOCA</name>
<dbReference type="AlphaFoldDB" id="A0A7G1KMJ9"/>
<dbReference type="GO" id="GO:0016989">
    <property type="term" value="F:sigma factor antagonist activity"/>
    <property type="evidence" value="ECO:0007669"/>
    <property type="project" value="TreeGrafter"/>
</dbReference>
<dbReference type="InterPro" id="IPR051474">
    <property type="entry name" value="Anti-sigma-K/W_factor"/>
</dbReference>